<dbReference type="AlphaFoldDB" id="A0A6S7AKK1"/>
<feature type="transmembrane region" description="Helical" evidence="1">
    <location>
        <begin position="29"/>
        <end position="47"/>
    </location>
</feature>
<keyword evidence="1" id="KW-0472">Membrane</keyword>
<evidence type="ECO:0000259" key="2">
    <source>
        <dbReference type="Pfam" id="PF06889"/>
    </source>
</evidence>
<keyword evidence="1" id="KW-0812">Transmembrane</keyword>
<evidence type="ECO:0000313" key="3">
    <source>
        <dbReference type="EMBL" id="CAB3734968.1"/>
    </source>
</evidence>
<organism evidence="3 4">
    <name type="scientific">Achromobacter deleyi</name>
    <dbReference type="NCBI Taxonomy" id="1353891"/>
    <lineage>
        <taxon>Bacteria</taxon>
        <taxon>Pseudomonadati</taxon>
        <taxon>Pseudomonadota</taxon>
        <taxon>Betaproteobacteria</taxon>
        <taxon>Burkholderiales</taxon>
        <taxon>Alcaligenaceae</taxon>
        <taxon>Achromobacter</taxon>
    </lineage>
</organism>
<keyword evidence="1" id="KW-1133">Transmembrane helix</keyword>
<evidence type="ECO:0000256" key="1">
    <source>
        <dbReference type="SAM" id="Phobius"/>
    </source>
</evidence>
<feature type="domain" description="DUF1266" evidence="2">
    <location>
        <begin position="126"/>
        <end position="279"/>
    </location>
</feature>
<reference evidence="3 4" key="1">
    <citation type="submission" date="2020-04" db="EMBL/GenBank/DDBJ databases">
        <authorList>
            <person name="De Canck E."/>
        </authorList>
    </citation>
    <scope>NUCLEOTIDE SEQUENCE [LARGE SCALE GENOMIC DNA]</scope>
    <source>
        <strain evidence="3 4">LMG 3458</strain>
    </source>
</reference>
<name>A0A6S7AKK1_9BURK</name>
<evidence type="ECO:0000313" key="4">
    <source>
        <dbReference type="Proteomes" id="UP000494111"/>
    </source>
</evidence>
<dbReference type="InterPro" id="IPR009677">
    <property type="entry name" value="DUF1266"/>
</dbReference>
<dbReference type="RefSeq" id="WP_175190717.1">
    <property type="nucleotide sequence ID" value="NZ_CADIJO010000025.1"/>
</dbReference>
<proteinExistence type="predicted"/>
<dbReference type="EMBL" id="CADIJO010000025">
    <property type="protein sequence ID" value="CAB3734968.1"/>
    <property type="molecule type" value="Genomic_DNA"/>
</dbReference>
<sequence>MKIKTLRFPLAFIAFLVAHYQFKFVDNDIAFYIVAGVLGVGAMWPLVQLGIRWKLSRTTPEFNLEKLINKVPKVELGSADARLAGLSESLYMVTETTSNAPECYINSLEILDLDDKETKKVLGYSIESSWDISNRAQAVQQIEALITEADEEASLTLADVPDVLRTRFQRYLAKYGSTLQPQGNECMTAYNLIRASWLARATFSCGHLDEPTARAYVEQVGRLIPQHFASWNDLAVSYLFGFLHWSDFLNDSALGVMKEYSIRERICGAELLLCAQNSPFYGKSLR</sequence>
<protein>
    <recommendedName>
        <fullName evidence="2">DUF1266 domain-containing protein</fullName>
    </recommendedName>
</protein>
<gene>
    <name evidence="3" type="ORF">LMG3458_05197</name>
</gene>
<accession>A0A6S7AKK1</accession>
<dbReference type="Proteomes" id="UP000494111">
    <property type="component" value="Unassembled WGS sequence"/>
</dbReference>
<dbReference type="Pfam" id="PF06889">
    <property type="entry name" value="DUF1266"/>
    <property type="match status" value="1"/>
</dbReference>